<feature type="compositionally biased region" description="Low complexity" evidence="2">
    <location>
        <begin position="156"/>
        <end position="170"/>
    </location>
</feature>
<evidence type="ECO:0000313" key="4">
    <source>
        <dbReference type="EMBL" id="MBU5486442.1"/>
    </source>
</evidence>
<comment type="caution">
    <text evidence="4">The sequence shown here is derived from an EMBL/GenBank/DDBJ whole genome shotgun (WGS) entry which is preliminary data.</text>
</comment>
<comment type="similarity">
    <text evidence="1">Belongs to the DnaB/DnaD family.</text>
</comment>
<dbReference type="PANTHER" id="PTHR37293">
    <property type="entry name" value="PHAGE REPLICATION PROTEIN-RELATED"/>
    <property type="match status" value="1"/>
</dbReference>
<evidence type="ECO:0000256" key="1">
    <source>
        <dbReference type="ARBA" id="ARBA00093462"/>
    </source>
</evidence>
<dbReference type="RefSeq" id="WP_216441044.1">
    <property type="nucleotide sequence ID" value="NZ_JAHLQF010000006.1"/>
</dbReference>
<dbReference type="Proteomes" id="UP000726170">
    <property type="component" value="Unassembled WGS sequence"/>
</dbReference>
<evidence type="ECO:0000256" key="2">
    <source>
        <dbReference type="SAM" id="MobiDB-lite"/>
    </source>
</evidence>
<accession>A0ABS6ENU5</accession>
<dbReference type="InterPro" id="IPR053162">
    <property type="entry name" value="DnaD"/>
</dbReference>
<evidence type="ECO:0000313" key="5">
    <source>
        <dbReference type="Proteomes" id="UP000726170"/>
    </source>
</evidence>
<feature type="region of interest" description="Disordered" evidence="2">
    <location>
        <begin position="112"/>
        <end position="172"/>
    </location>
</feature>
<protein>
    <submittedName>
        <fullName evidence="4">DnaD domain protein</fullName>
    </submittedName>
</protein>
<dbReference type="Pfam" id="PF07261">
    <property type="entry name" value="DnaB_2"/>
    <property type="match status" value="1"/>
</dbReference>
<feature type="domain" description="DnaB/C C-terminal" evidence="3">
    <location>
        <begin position="180"/>
        <end position="250"/>
    </location>
</feature>
<evidence type="ECO:0000259" key="3">
    <source>
        <dbReference type="Pfam" id="PF07261"/>
    </source>
</evidence>
<organism evidence="4 5">
    <name type="scientific">Clostridium mobile</name>
    <dbReference type="NCBI Taxonomy" id="2841512"/>
    <lineage>
        <taxon>Bacteria</taxon>
        <taxon>Bacillati</taxon>
        <taxon>Bacillota</taxon>
        <taxon>Clostridia</taxon>
        <taxon>Eubacteriales</taxon>
        <taxon>Clostridiaceae</taxon>
        <taxon>Clostridium</taxon>
    </lineage>
</organism>
<sequence>MSKLLLDSEPLIILPDLAVKIGLNESIILQQIHYWLEINRKAKINNYDEHVWTFNTIEKWQEQFPFWSERTIKRILKSLKEQDLIITGNYNKKAYDRTLWYTINYKKVEQLENEEPSNADEISSGQNGTMDSDNVAQSTSGQNGTMDSDNMERPIPETSSETSPKTTTEINLEEEETIIKKYKNAKGKVLTKSEKDKLKQLLNTYSKDLILKAIDEMVLRAEKINLKYIQSTLEDWNSKGLLNLDQVKEYLAKFEVKKAKVKDNREKAMDRASEGYVPSKKASTFTDYNQREYSTEQLAEIERKLRGIDG</sequence>
<proteinExistence type="inferred from homology"/>
<dbReference type="PANTHER" id="PTHR37293:SF5">
    <property type="entry name" value="DNA REPLICATION PROTEIN"/>
    <property type="match status" value="1"/>
</dbReference>
<reference evidence="4 5" key="1">
    <citation type="submission" date="2021-06" db="EMBL/GenBank/DDBJ databases">
        <authorList>
            <person name="Sun Q."/>
            <person name="Li D."/>
        </authorList>
    </citation>
    <scope>NUCLEOTIDE SEQUENCE [LARGE SCALE GENOMIC DNA]</scope>
    <source>
        <strain evidence="4 5">MSJ-11</strain>
    </source>
</reference>
<dbReference type="InterPro" id="IPR006343">
    <property type="entry name" value="DnaB/C_C"/>
</dbReference>
<dbReference type="NCBIfam" id="TIGR01446">
    <property type="entry name" value="DnaD_dom"/>
    <property type="match status" value="1"/>
</dbReference>
<keyword evidence="5" id="KW-1185">Reference proteome</keyword>
<feature type="compositionally biased region" description="Polar residues" evidence="2">
    <location>
        <begin position="120"/>
        <end position="148"/>
    </location>
</feature>
<dbReference type="EMBL" id="JAHLQF010000006">
    <property type="protein sequence ID" value="MBU5486442.1"/>
    <property type="molecule type" value="Genomic_DNA"/>
</dbReference>
<gene>
    <name evidence="4" type="ORF">KQI86_19255</name>
</gene>
<name>A0ABS6ENU5_9CLOT</name>